<organism evidence="2 3">
    <name type="scientific">Psychroserpens luteus</name>
    <dbReference type="NCBI Taxonomy" id="1434066"/>
    <lineage>
        <taxon>Bacteria</taxon>
        <taxon>Pseudomonadati</taxon>
        <taxon>Bacteroidota</taxon>
        <taxon>Flavobacteriia</taxon>
        <taxon>Flavobacteriales</taxon>
        <taxon>Flavobacteriaceae</taxon>
        <taxon>Psychroserpens</taxon>
    </lineage>
</organism>
<protein>
    <submittedName>
        <fullName evidence="2">Recombinase family protein</fullName>
    </submittedName>
</protein>
<evidence type="ECO:0000259" key="1">
    <source>
        <dbReference type="PROSITE" id="PS51736"/>
    </source>
</evidence>
<feature type="domain" description="Resolvase/invertase-type recombinase catalytic" evidence="1">
    <location>
        <begin position="3"/>
        <end position="152"/>
    </location>
</feature>
<dbReference type="RefSeq" id="WP_194506307.1">
    <property type="nucleotide sequence ID" value="NZ_JADILU010000001.1"/>
</dbReference>
<keyword evidence="3" id="KW-1185">Reference proteome</keyword>
<dbReference type="InterPro" id="IPR050639">
    <property type="entry name" value="SSR_resolvase"/>
</dbReference>
<dbReference type="PANTHER" id="PTHR30461">
    <property type="entry name" value="DNA-INVERTASE FROM LAMBDOID PROPHAGE"/>
    <property type="match status" value="1"/>
</dbReference>
<dbReference type="SMART" id="SM00857">
    <property type="entry name" value="Resolvase"/>
    <property type="match status" value="1"/>
</dbReference>
<accession>A0ABW5ZXR3</accession>
<dbReference type="InterPro" id="IPR006119">
    <property type="entry name" value="Resolv_N"/>
</dbReference>
<evidence type="ECO:0000313" key="2">
    <source>
        <dbReference type="EMBL" id="MFD2916833.1"/>
    </source>
</evidence>
<dbReference type="CDD" id="cd03768">
    <property type="entry name" value="SR_ResInv"/>
    <property type="match status" value="1"/>
</dbReference>
<comment type="caution">
    <text evidence="2">The sequence shown here is derived from an EMBL/GenBank/DDBJ whole genome shotgun (WGS) entry which is preliminary data.</text>
</comment>
<proteinExistence type="predicted"/>
<dbReference type="EMBL" id="JBHUOS010000010">
    <property type="protein sequence ID" value="MFD2916833.1"/>
    <property type="molecule type" value="Genomic_DNA"/>
</dbReference>
<name>A0ABW5ZXR3_9FLAO</name>
<dbReference type="PROSITE" id="PS51736">
    <property type="entry name" value="RECOMBINASES_3"/>
    <property type="match status" value="1"/>
</dbReference>
<evidence type="ECO:0000313" key="3">
    <source>
        <dbReference type="Proteomes" id="UP001597548"/>
    </source>
</evidence>
<gene>
    <name evidence="2" type="ORF">ACFS29_14355</name>
</gene>
<dbReference type="PANTHER" id="PTHR30461:SF19">
    <property type="entry name" value="SITE-SPECIFIC RECOMBINASE RESOLVASE FAMILY"/>
    <property type="match status" value="1"/>
</dbReference>
<dbReference type="Proteomes" id="UP001597548">
    <property type="component" value="Unassembled WGS sequence"/>
</dbReference>
<dbReference type="Gene3D" id="3.40.50.1390">
    <property type="entry name" value="Resolvase, N-terminal catalytic domain"/>
    <property type="match status" value="1"/>
</dbReference>
<sequence length="216" mass="24689">MVPVAIFGRTSTQEQDYQRQVVDMRKIADKNEYEVVSIITEKISGAKSNEERLGIQRLIEEAKIGMFEKILVTEVSRLGRSTLETLKLVEELHSYGVSIYLHDLKTETLNDEGEMNMQTEMMLHMLSLFSKNERRLTIERIKSGMAQARANGTHCGRYKGTTEAKEKFLSKYNKVIDGLKRGFSVRECVKLYNVSLGTVAKVRKYIKEDLDVLEAA</sequence>
<dbReference type="SUPFAM" id="SSF53041">
    <property type="entry name" value="Resolvase-like"/>
    <property type="match status" value="1"/>
</dbReference>
<reference evidence="3" key="1">
    <citation type="journal article" date="2019" name="Int. J. Syst. Evol. Microbiol.">
        <title>The Global Catalogue of Microorganisms (GCM) 10K type strain sequencing project: providing services to taxonomists for standard genome sequencing and annotation.</title>
        <authorList>
            <consortium name="The Broad Institute Genomics Platform"/>
            <consortium name="The Broad Institute Genome Sequencing Center for Infectious Disease"/>
            <person name="Wu L."/>
            <person name="Ma J."/>
        </authorList>
    </citation>
    <scope>NUCLEOTIDE SEQUENCE [LARGE SCALE GENOMIC DNA]</scope>
    <source>
        <strain evidence="3">KCTC 32514</strain>
    </source>
</reference>
<dbReference type="Pfam" id="PF00239">
    <property type="entry name" value="Resolvase"/>
    <property type="match status" value="1"/>
</dbReference>
<dbReference type="InterPro" id="IPR036162">
    <property type="entry name" value="Resolvase-like_N_sf"/>
</dbReference>